<evidence type="ECO:0000313" key="2">
    <source>
        <dbReference type="EMBL" id="PIZ62473.1"/>
    </source>
</evidence>
<protein>
    <submittedName>
        <fullName evidence="2">Uncharacterized protein</fullName>
    </submittedName>
</protein>
<sequence>YIAFKNKSAINIHILSALALFMVSFMFYSGYSAEYYLLGFLILFSIVVGVVVSKVNNIILFLALSFFIFFNGYTVLASNQEQYGLITRKKLIQSMMNTVGDKPFSLEVYGTDPRKYHPYGGWRYLFKTYGATPVQSFADEFFGWIYPDEISDTKPDYKIVVTDSKEFELKNESLQTFHEGVFNGHIFKEPDR</sequence>
<keyword evidence="1" id="KW-1133">Transmembrane helix</keyword>
<feature type="transmembrane region" description="Helical" evidence="1">
    <location>
        <begin position="12"/>
        <end position="29"/>
    </location>
</feature>
<name>A0A2M7TXG7_9BACT</name>
<reference evidence="3" key="1">
    <citation type="submission" date="2017-09" db="EMBL/GenBank/DDBJ databases">
        <title>Depth-based differentiation of microbial function through sediment-hosted aquifers and enrichment of novel symbionts in the deep terrestrial subsurface.</title>
        <authorList>
            <person name="Probst A.J."/>
            <person name="Ladd B."/>
            <person name="Jarett J.K."/>
            <person name="Geller-Mcgrath D.E."/>
            <person name="Sieber C.M.K."/>
            <person name="Emerson J.B."/>
            <person name="Anantharaman K."/>
            <person name="Thomas B.C."/>
            <person name="Malmstrom R."/>
            <person name="Stieglmeier M."/>
            <person name="Klingl A."/>
            <person name="Woyke T."/>
            <person name="Ryan C.M."/>
            <person name="Banfield J.F."/>
        </authorList>
    </citation>
    <scope>NUCLEOTIDE SEQUENCE [LARGE SCALE GENOMIC DNA]</scope>
</reference>
<keyword evidence="1" id="KW-0812">Transmembrane</keyword>
<feature type="non-terminal residue" evidence="2">
    <location>
        <position position="1"/>
    </location>
</feature>
<proteinExistence type="predicted"/>
<organism evidence="2 3">
    <name type="scientific">Candidatus Roizmanbacteria bacterium CG_4_10_14_0_2_um_filter_39_13</name>
    <dbReference type="NCBI Taxonomy" id="1974825"/>
    <lineage>
        <taxon>Bacteria</taxon>
        <taxon>Candidatus Roizmaniibacteriota</taxon>
    </lineage>
</organism>
<feature type="transmembrane region" description="Helical" evidence="1">
    <location>
        <begin position="59"/>
        <end position="76"/>
    </location>
</feature>
<feature type="transmembrane region" description="Helical" evidence="1">
    <location>
        <begin position="35"/>
        <end position="52"/>
    </location>
</feature>
<dbReference type="AlphaFoldDB" id="A0A2M7TXG7"/>
<evidence type="ECO:0000256" key="1">
    <source>
        <dbReference type="SAM" id="Phobius"/>
    </source>
</evidence>
<comment type="caution">
    <text evidence="2">The sequence shown here is derived from an EMBL/GenBank/DDBJ whole genome shotgun (WGS) entry which is preliminary data.</text>
</comment>
<dbReference type="EMBL" id="PFOB01000054">
    <property type="protein sequence ID" value="PIZ62473.1"/>
    <property type="molecule type" value="Genomic_DNA"/>
</dbReference>
<keyword evidence="1" id="KW-0472">Membrane</keyword>
<evidence type="ECO:0000313" key="3">
    <source>
        <dbReference type="Proteomes" id="UP000228503"/>
    </source>
</evidence>
<dbReference type="Proteomes" id="UP000228503">
    <property type="component" value="Unassembled WGS sequence"/>
</dbReference>
<accession>A0A2M7TXG7</accession>
<gene>
    <name evidence="2" type="ORF">COY16_04115</name>
</gene>